<dbReference type="Proteomes" id="UP001652582">
    <property type="component" value="Chromosome 20"/>
</dbReference>
<dbReference type="GeneID" id="112045188"/>
<dbReference type="Gene3D" id="1.25.40.10">
    <property type="entry name" value="Tetratricopeptide repeat domain"/>
    <property type="match status" value="1"/>
</dbReference>
<protein>
    <submittedName>
        <fullName evidence="2">Pentatricopeptide repeat-containing protein 2, mitochondrial</fullName>
    </submittedName>
</protein>
<dbReference type="KEGG" id="bany:112045188"/>
<dbReference type="GO" id="GO:0007005">
    <property type="term" value="P:mitochondrion organization"/>
    <property type="evidence" value="ECO:0007669"/>
    <property type="project" value="TreeGrafter"/>
</dbReference>
<reference evidence="2" key="1">
    <citation type="submission" date="2025-08" db="UniProtKB">
        <authorList>
            <consortium name="RefSeq"/>
        </authorList>
    </citation>
    <scope>IDENTIFICATION</scope>
</reference>
<dbReference type="GO" id="GO:0003723">
    <property type="term" value="F:RNA binding"/>
    <property type="evidence" value="ECO:0007669"/>
    <property type="project" value="TreeGrafter"/>
</dbReference>
<dbReference type="GO" id="GO:0005739">
    <property type="term" value="C:mitochondrion"/>
    <property type="evidence" value="ECO:0007669"/>
    <property type="project" value="InterPro"/>
</dbReference>
<dbReference type="InterPro" id="IPR011990">
    <property type="entry name" value="TPR-like_helical_dom_sf"/>
</dbReference>
<dbReference type="AlphaFoldDB" id="A0A6J1MVS0"/>
<keyword evidence="1" id="KW-1185">Reference proteome</keyword>
<name>A0A6J1MVS0_BICAN</name>
<dbReference type="PANTHER" id="PTHR14700">
    <property type="entry name" value="PENTATRICOPEPTIDE REPEAT-CONTAINING PROTEIN 2, MITOCHONDRIAL"/>
    <property type="match status" value="1"/>
</dbReference>
<dbReference type="InterPro" id="IPR034629">
    <property type="entry name" value="PTCD2"/>
</dbReference>
<organism evidence="1 2">
    <name type="scientific">Bicyclus anynana</name>
    <name type="common">Squinting bush brown butterfly</name>
    <dbReference type="NCBI Taxonomy" id="110368"/>
    <lineage>
        <taxon>Eukaryota</taxon>
        <taxon>Metazoa</taxon>
        <taxon>Ecdysozoa</taxon>
        <taxon>Arthropoda</taxon>
        <taxon>Hexapoda</taxon>
        <taxon>Insecta</taxon>
        <taxon>Pterygota</taxon>
        <taxon>Neoptera</taxon>
        <taxon>Endopterygota</taxon>
        <taxon>Lepidoptera</taxon>
        <taxon>Glossata</taxon>
        <taxon>Ditrysia</taxon>
        <taxon>Papilionoidea</taxon>
        <taxon>Nymphalidae</taxon>
        <taxon>Satyrinae</taxon>
        <taxon>Satyrini</taxon>
        <taxon>Mycalesina</taxon>
        <taxon>Bicyclus</taxon>
    </lineage>
</organism>
<accession>A0A6J1MVS0</accession>
<evidence type="ECO:0000313" key="2">
    <source>
        <dbReference type="RefSeq" id="XP_023937047.1"/>
    </source>
</evidence>
<sequence length="379" mass="44302">MKMSFFYTLCRISSVNSFRTLLPCRGFHTTQAQLLYSPSVLGIDGYLNTRKRVKEQFTNYSDKFRTKMNDFVSDSKNMIFTEDLKNIVHIAEPTDLDLVVKMVKKFNTQKSEFRFSSFIFGPIVMRMFYFLDAPIEALQCFEDPDNDGFFDQLVTYQILLDLLYNHQMYDEMYRIFERVQEKQINMTKFPKYSVVLILAACYKQNTPQSMEYASRLWLEMVNVGTVPLRRAATLMAALALKQGKPHIALESVSLQKPHYVTIRNIKAMALSQMERVDDAITVLKGVLEIDRPDQKDKHTFFQETINTVREAIEKSDNKDIKKEFENVEKALKDRGLIDTQTLDQLITSDIHIKTDRINVMQKGMSKMPFGMRQRKRNLE</sequence>
<dbReference type="RefSeq" id="XP_023937047.1">
    <property type="nucleotide sequence ID" value="XM_024081279.2"/>
</dbReference>
<proteinExistence type="predicted"/>
<dbReference type="PANTHER" id="PTHR14700:SF0">
    <property type="entry name" value="PENTATRICOPEPTIDE REPEAT-CONTAINING PROTEIN 2, MITOCHONDRIAL"/>
    <property type="match status" value="1"/>
</dbReference>
<gene>
    <name evidence="2" type="primary">LOC112045188</name>
</gene>
<dbReference type="OrthoDB" id="6073372at2759"/>
<evidence type="ECO:0000313" key="1">
    <source>
        <dbReference type="Proteomes" id="UP001652582"/>
    </source>
</evidence>
<dbReference type="GO" id="GO:0050684">
    <property type="term" value="P:regulation of mRNA processing"/>
    <property type="evidence" value="ECO:0007669"/>
    <property type="project" value="InterPro"/>
</dbReference>